<organism evidence="3 4">
    <name type="scientific">Pycnoporus cinnabarinus</name>
    <name type="common">Cinnabar-red polypore</name>
    <name type="synonym">Trametes cinnabarina</name>
    <dbReference type="NCBI Taxonomy" id="5643"/>
    <lineage>
        <taxon>Eukaryota</taxon>
        <taxon>Fungi</taxon>
        <taxon>Dikarya</taxon>
        <taxon>Basidiomycota</taxon>
        <taxon>Agaricomycotina</taxon>
        <taxon>Agaricomycetes</taxon>
        <taxon>Polyporales</taxon>
        <taxon>Polyporaceae</taxon>
        <taxon>Trametes</taxon>
    </lineage>
</organism>
<accession>A0A060SSK0</accession>
<dbReference type="InterPro" id="IPR001810">
    <property type="entry name" value="F-box_dom"/>
</dbReference>
<dbReference type="EMBL" id="CCBP010000271">
    <property type="protein sequence ID" value="CDO75428.1"/>
    <property type="molecule type" value="Genomic_DNA"/>
</dbReference>
<dbReference type="Gene3D" id="1.20.1280.50">
    <property type="match status" value="1"/>
</dbReference>
<dbReference type="Proteomes" id="UP000029665">
    <property type="component" value="Unassembled WGS sequence"/>
</dbReference>
<gene>
    <name evidence="3" type="ORF">BN946_scf184916.g12</name>
</gene>
<evidence type="ECO:0000313" key="4">
    <source>
        <dbReference type="Proteomes" id="UP000029665"/>
    </source>
</evidence>
<dbReference type="SUPFAM" id="SSF52047">
    <property type="entry name" value="RNI-like"/>
    <property type="match status" value="1"/>
</dbReference>
<dbReference type="InterPro" id="IPR032675">
    <property type="entry name" value="LRR_dom_sf"/>
</dbReference>
<evidence type="ECO:0000313" key="3">
    <source>
        <dbReference type="EMBL" id="CDO75428.1"/>
    </source>
</evidence>
<feature type="domain" description="F-box" evidence="2">
    <location>
        <begin position="137"/>
        <end position="188"/>
    </location>
</feature>
<evidence type="ECO:0000259" key="2">
    <source>
        <dbReference type="Pfam" id="PF12937"/>
    </source>
</evidence>
<dbReference type="HOGENOM" id="CLU_039197_0_0_1"/>
<evidence type="ECO:0000256" key="1">
    <source>
        <dbReference type="SAM" id="Coils"/>
    </source>
</evidence>
<reference evidence="3" key="1">
    <citation type="submission" date="2014-01" db="EMBL/GenBank/DDBJ databases">
        <title>The genome of the white-rot fungus Pycnoporus cinnabarinus: a basidiomycete model with a versatile arsenal for lignocellulosic biomass breakdown.</title>
        <authorList>
            <person name="Levasseur A."/>
            <person name="Lomascolo A."/>
            <person name="Ruiz-Duenas F.J."/>
            <person name="Uzan E."/>
            <person name="Piumi F."/>
            <person name="Kues U."/>
            <person name="Ram A.F.J."/>
            <person name="Murat C."/>
            <person name="Haon M."/>
            <person name="Benoit I."/>
            <person name="Arfi Y."/>
            <person name="Chevret D."/>
            <person name="Drula E."/>
            <person name="Kwon M.J."/>
            <person name="Gouret P."/>
            <person name="Lesage-Meessen L."/>
            <person name="Lombard V."/>
            <person name="Mariette J."/>
            <person name="Noirot C."/>
            <person name="Park J."/>
            <person name="Patyshakuliyeva A."/>
            <person name="Wieneger R.A.B."/>
            <person name="Wosten H.A.B."/>
            <person name="Martin F."/>
            <person name="Coutinho P.M."/>
            <person name="de Vries R."/>
            <person name="Martinez A.T."/>
            <person name="Klopp C."/>
            <person name="Pontarotti P."/>
            <person name="Henrissat B."/>
            <person name="Record E."/>
        </authorList>
    </citation>
    <scope>NUCLEOTIDE SEQUENCE [LARGE SCALE GENOMIC DNA]</scope>
    <source>
        <strain evidence="3">BRFM137</strain>
    </source>
</reference>
<dbReference type="OMA" id="MQEDHYS"/>
<dbReference type="AlphaFoldDB" id="A0A060SSK0"/>
<keyword evidence="1" id="KW-0175">Coiled coil</keyword>
<dbReference type="Pfam" id="PF12937">
    <property type="entry name" value="F-box-like"/>
    <property type="match status" value="1"/>
</dbReference>
<dbReference type="SUPFAM" id="SSF81383">
    <property type="entry name" value="F-box domain"/>
    <property type="match status" value="1"/>
</dbReference>
<keyword evidence="4" id="KW-1185">Reference proteome</keyword>
<dbReference type="InterPro" id="IPR036047">
    <property type="entry name" value="F-box-like_dom_sf"/>
</dbReference>
<proteinExistence type="predicted"/>
<dbReference type="Gene3D" id="3.80.10.10">
    <property type="entry name" value="Ribonuclease Inhibitor"/>
    <property type="match status" value="1"/>
</dbReference>
<comment type="caution">
    <text evidence="3">The sequence shown here is derived from an EMBL/GenBank/DDBJ whole genome shotgun (WGS) entry which is preliminary data.</text>
</comment>
<feature type="coiled-coil region" evidence="1">
    <location>
        <begin position="105"/>
        <end position="132"/>
    </location>
</feature>
<dbReference type="OrthoDB" id="8048523at2759"/>
<sequence>MHRSPPLFHPTPKLHPSAMAYVSLESNLPRPPTTMSWTSEYSEPPPYDMCDPPSLLTAAYTDKMASFPRPQDVASSSTGVPRAPWLSSPRRATANLSIPHLREALHSLESKMATLLSERDLLESKLEQAVRLQSPVQRVPNDLLSSIFSIAVLDGDEEDSITLSNLMLVCRYWREVAVHTPMLWTRISMGTHRSVDRALLKLDRSRSAPLYICLDFSPRMEHGTISTESIITAMDLIRPAIWRWKTFHLTVPNRPQAHVALTRCRESAPLLEVLSIRVAHSMQEDHYSAPPMPLFERHTPCLRSASFTSFNFGWDLALLSNLRTLRACPQLEELVLRNMSDVDPESCASLVSEGSDQMQDDYALARVSDTRTIHLPRLRRASFYYSGNLRTRTVFSLLSFPALERIELCYLDNVSPILECLRKQSLTVLPLRHLRIESCFMNELRFARLLPRLPALTSLELVDVEDVTSNLMRIGKEMVQWLRMYVAEVKCETVKSVWGEPSLS</sequence>
<name>A0A060SSK0_PYCCI</name>
<protein>
    <recommendedName>
        <fullName evidence="2">F-box domain-containing protein</fullName>
    </recommendedName>
</protein>